<feature type="transmembrane region" description="Helical" evidence="6">
    <location>
        <begin position="112"/>
        <end position="136"/>
    </location>
</feature>
<feature type="transmembrane region" description="Helical" evidence="6">
    <location>
        <begin position="79"/>
        <end position="100"/>
    </location>
</feature>
<evidence type="ECO:0000256" key="3">
    <source>
        <dbReference type="ARBA" id="ARBA00022989"/>
    </source>
</evidence>
<feature type="transmembrane region" description="Helical" evidence="6">
    <location>
        <begin position="40"/>
        <end position="59"/>
    </location>
</feature>
<proteinExistence type="predicted"/>
<accession>A0A1Q9C477</accession>
<comment type="caution">
    <text evidence="8">The sequence shown here is derived from an EMBL/GenBank/DDBJ whole genome shotgun (WGS) entry which is preliminary data.</text>
</comment>
<keyword evidence="3 6" id="KW-1133">Transmembrane helix</keyword>
<feature type="compositionally biased region" description="Basic and acidic residues" evidence="5">
    <location>
        <begin position="387"/>
        <end position="404"/>
    </location>
</feature>
<evidence type="ECO:0000256" key="4">
    <source>
        <dbReference type="ARBA" id="ARBA00023136"/>
    </source>
</evidence>
<feature type="compositionally biased region" description="Basic and acidic residues" evidence="5">
    <location>
        <begin position="452"/>
        <end position="462"/>
    </location>
</feature>
<name>A0A1Q9C477_SYMMI</name>
<feature type="region of interest" description="Disordered" evidence="5">
    <location>
        <begin position="974"/>
        <end position="1012"/>
    </location>
</feature>
<keyword evidence="2 6" id="KW-0812">Transmembrane</keyword>
<sequence length="1298" mass="138169">MAYCLLLYVRLQNIKLLKEEFIASFVWPRSCPRSAFSDRLFAYVGLLSSVATVVILGLLLCGGPDSWATDMLYLPDPDYIPSTFALIFFAVGTHPLIVGVMHTTRSPTDLRVSILGAWPIATTVSVLCGGMAYRIYGSALQPDIMANIEGELRRIAGVWMAIKVLGNAVPLARPLANAYARSLRWLPPGHSAGPLLMTPVMVLLAAVAMFFADRLEAFYSVAGCFLAEAETGSKRCLRSLLGAHESSGTITSFNVLLIPTIAYLSICKPRGISHYCAVGYAILGAVLSVSPVAYLLWFLGINFACWCETCCVQRSAVLHVRVSTGSWHVRERTLLIYEPYPVQYSLDTSKKKADAVRRYPAKANCSTFSKELQSCTSSAPAQLPAKRPSEGRDKRGKAEVDSRTSQRAGLGAAGDGQEMYARAGRQAFEAMALPIAIQQTLADVQSHYKKLHEQAARKGEEGKAEDDGDKDDGVRPIVSGMFSVQGVEWPLGRCQPPFSEAPLRPSSSGLRRTSSLVSSHHLPLLPCVRSSISRIPSTGRQCSLDFSSGFALALPSTSSTSLGSGGLQQCVSGWLCCEPSRGPFSEFSECMSGIDTSLGLLVASVSDLTLEVRRLSLEVRSLQLLVEERLGQRNLPALNPPVGDSPSLAASPDRALPTQVSAASSPPPLLPTAVPSAAANGPAVQLSDPERRAIARRIGFWIRRALDENYRGPSGREENSLASRVYLVARDHQGTAYNPPLLCKSFGAAKTLVKPAGYIGDRVVFVGFPSQWEAAVAAEEAERPRELHYVVAGGSLNYDYEIGALAVGDGEARRNISVILVAPFEGRMLAIFPNKAWDKKANKRKLPTGPFSKPVLVEVACASPFDRTALASEGPTKVWFGLLARQLADQVVFDSGEAPDIAFGPPEAPLLPYAPALVELAENQFGYQSALSAGAPLASDPFEARFQALESSLGRLSASVQLLVDRDAPPVALPSARPKTAAKAKQAKAVPVGGVGSIPGTPPPPGKAKEVPGLDPAVVKAALDSGVSAFELKELSGLMTKGRPALGDFPAAAAEAEPGEGSDFGGSQGLGLEGQTSAPSGPPVEQAVVVLTNLMKQLVQEKRRSPDRATSLEAALDVAEGASLGEAAGPSTSGRSKGAAYRILRDSLEKSPELIYQEIEKLLDEARARTCLSLAALDQACIDAGSWAYAQEILLESPPPLGSFHGRKTLADPLESYHTRLLSGRWSDLLLHRVKELESFLEAKRKLGRNRGADPGGRSNADEVPLDPGGKGRGRGGKGNPGQPAQPDKTGPPGGQAK</sequence>
<keyword evidence="4 6" id="KW-0472">Membrane</keyword>
<evidence type="ECO:0000259" key="7">
    <source>
        <dbReference type="Pfam" id="PF01490"/>
    </source>
</evidence>
<dbReference type="OrthoDB" id="436823at2759"/>
<feature type="domain" description="Amino acid transporter transmembrane" evidence="7">
    <location>
        <begin position="39"/>
        <end position="185"/>
    </location>
</feature>
<feature type="region of interest" description="Disordered" evidence="5">
    <location>
        <begin position="1248"/>
        <end position="1298"/>
    </location>
</feature>
<evidence type="ECO:0000313" key="9">
    <source>
        <dbReference type="Proteomes" id="UP000186817"/>
    </source>
</evidence>
<dbReference type="EMBL" id="LSRX01001722">
    <property type="protein sequence ID" value="OLP77719.1"/>
    <property type="molecule type" value="Genomic_DNA"/>
</dbReference>
<evidence type="ECO:0000256" key="1">
    <source>
        <dbReference type="ARBA" id="ARBA00004370"/>
    </source>
</evidence>
<dbReference type="InterPro" id="IPR013057">
    <property type="entry name" value="AA_transpt_TM"/>
</dbReference>
<reference evidence="8 9" key="1">
    <citation type="submission" date="2016-02" db="EMBL/GenBank/DDBJ databases">
        <title>Genome analysis of coral dinoflagellate symbionts highlights evolutionary adaptations to a symbiotic lifestyle.</title>
        <authorList>
            <person name="Aranda M."/>
            <person name="Li Y."/>
            <person name="Liew Y.J."/>
            <person name="Baumgarten S."/>
            <person name="Simakov O."/>
            <person name="Wilson M."/>
            <person name="Piel J."/>
            <person name="Ashoor H."/>
            <person name="Bougouffa S."/>
            <person name="Bajic V.B."/>
            <person name="Ryu T."/>
            <person name="Ravasi T."/>
            <person name="Bayer T."/>
            <person name="Micklem G."/>
            <person name="Kim H."/>
            <person name="Bhak J."/>
            <person name="Lajeunesse T.C."/>
            <person name="Voolstra C.R."/>
        </authorList>
    </citation>
    <scope>NUCLEOTIDE SEQUENCE [LARGE SCALE GENOMIC DNA]</scope>
    <source>
        <strain evidence="8 9">CCMP2467</strain>
    </source>
</reference>
<feature type="region of interest" description="Disordered" evidence="5">
    <location>
        <begin position="635"/>
        <end position="685"/>
    </location>
</feature>
<dbReference type="Proteomes" id="UP000186817">
    <property type="component" value="Unassembled WGS sequence"/>
</dbReference>
<feature type="compositionally biased region" description="Gly residues" evidence="5">
    <location>
        <begin position="1062"/>
        <end position="1072"/>
    </location>
</feature>
<feature type="transmembrane region" description="Helical" evidence="6">
    <location>
        <begin position="192"/>
        <end position="212"/>
    </location>
</feature>
<keyword evidence="9" id="KW-1185">Reference proteome</keyword>
<gene>
    <name evidence="8" type="ORF">AK812_SmicGene42189</name>
</gene>
<evidence type="ECO:0000256" key="6">
    <source>
        <dbReference type="SAM" id="Phobius"/>
    </source>
</evidence>
<protein>
    <recommendedName>
        <fullName evidence="7">Amino acid transporter transmembrane domain-containing protein</fullName>
    </recommendedName>
</protein>
<feature type="transmembrane region" description="Helical" evidence="6">
    <location>
        <begin position="278"/>
        <end position="300"/>
    </location>
</feature>
<feature type="region of interest" description="Disordered" evidence="5">
    <location>
        <begin position="1055"/>
        <end position="1083"/>
    </location>
</feature>
<feature type="region of interest" description="Disordered" evidence="5">
    <location>
        <begin position="376"/>
        <end position="417"/>
    </location>
</feature>
<comment type="subcellular location">
    <subcellularLocation>
        <location evidence="1">Membrane</location>
    </subcellularLocation>
</comment>
<feature type="region of interest" description="Disordered" evidence="5">
    <location>
        <begin position="452"/>
        <end position="473"/>
    </location>
</feature>
<evidence type="ECO:0000256" key="5">
    <source>
        <dbReference type="SAM" id="MobiDB-lite"/>
    </source>
</evidence>
<organism evidence="8 9">
    <name type="scientific">Symbiodinium microadriaticum</name>
    <name type="common">Dinoflagellate</name>
    <name type="synonym">Zooxanthella microadriatica</name>
    <dbReference type="NCBI Taxonomy" id="2951"/>
    <lineage>
        <taxon>Eukaryota</taxon>
        <taxon>Sar</taxon>
        <taxon>Alveolata</taxon>
        <taxon>Dinophyceae</taxon>
        <taxon>Suessiales</taxon>
        <taxon>Symbiodiniaceae</taxon>
        <taxon>Symbiodinium</taxon>
    </lineage>
</organism>
<evidence type="ECO:0000256" key="2">
    <source>
        <dbReference type="ARBA" id="ARBA00022692"/>
    </source>
</evidence>
<evidence type="ECO:0000313" key="8">
    <source>
        <dbReference type="EMBL" id="OLP77719.1"/>
    </source>
</evidence>
<dbReference type="Pfam" id="PF01490">
    <property type="entry name" value="Aa_trans"/>
    <property type="match status" value="1"/>
</dbReference>
<dbReference type="GO" id="GO:0016020">
    <property type="term" value="C:membrane"/>
    <property type="evidence" value="ECO:0007669"/>
    <property type="project" value="UniProtKB-SubCell"/>
</dbReference>